<dbReference type="Pfam" id="PF00420">
    <property type="entry name" value="Oxidored_q2"/>
    <property type="match status" value="1"/>
</dbReference>
<gene>
    <name evidence="8" type="ORF">DFR31_0374</name>
</gene>
<feature type="transmembrane region" description="Helical" evidence="7">
    <location>
        <begin position="58"/>
        <end position="79"/>
    </location>
</feature>
<feature type="transmembrane region" description="Helical" evidence="7">
    <location>
        <begin position="28"/>
        <end position="46"/>
    </location>
</feature>
<keyword evidence="4 7" id="KW-0812">Transmembrane</keyword>
<feature type="transmembrane region" description="Helical" evidence="7">
    <location>
        <begin position="6"/>
        <end position="21"/>
    </location>
</feature>
<evidence type="ECO:0000256" key="6">
    <source>
        <dbReference type="ARBA" id="ARBA00023136"/>
    </source>
</evidence>
<evidence type="ECO:0000313" key="8">
    <source>
        <dbReference type="EMBL" id="RLK50474.1"/>
    </source>
</evidence>
<name>A0A498C305_9GAMM</name>
<reference evidence="8 9" key="1">
    <citation type="submission" date="2018-10" db="EMBL/GenBank/DDBJ databases">
        <title>Genomic Encyclopedia of Type Strains, Phase IV (KMG-IV): sequencing the most valuable type-strain genomes for metagenomic binning, comparative biology and taxonomic classification.</title>
        <authorList>
            <person name="Goeker M."/>
        </authorList>
    </citation>
    <scope>NUCLEOTIDE SEQUENCE [LARGE SCALE GENOMIC DNA]</scope>
    <source>
        <strain evidence="8 9">DSM 12769</strain>
    </source>
</reference>
<dbReference type="PANTHER" id="PTHR34583">
    <property type="entry name" value="ANTIPORTER SUBUNIT MNHC2-RELATED"/>
    <property type="match status" value="1"/>
</dbReference>
<accession>A0A498C305</accession>
<keyword evidence="9" id="KW-1185">Reference proteome</keyword>
<comment type="subcellular location">
    <subcellularLocation>
        <location evidence="1">Cell membrane</location>
        <topology evidence="1">Multi-pass membrane protein</topology>
    </subcellularLocation>
</comment>
<comment type="caution">
    <text evidence="8">The sequence shown here is derived from an EMBL/GenBank/DDBJ whole genome shotgun (WGS) entry which is preliminary data.</text>
</comment>
<dbReference type="RefSeq" id="WP_121440963.1">
    <property type="nucleotide sequence ID" value="NZ_RCDA01000001.1"/>
</dbReference>
<sequence length="97" mass="10241">MIYLALAGVLFVIGLHGLFVARHLLRKILSLNVLSAAVFLLLVALAREADPLDAVPHAIVLTGIVVSVSATAVALVLLVRLSLPRRGEEEGPGKEGR</sequence>
<evidence type="ECO:0000256" key="1">
    <source>
        <dbReference type="ARBA" id="ARBA00004651"/>
    </source>
</evidence>
<protein>
    <submittedName>
        <fullName evidence="8">Multisubunit sodium/proton antiporter MrpC subunit</fullName>
    </submittedName>
</protein>
<evidence type="ECO:0000256" key="5">
    <source>
        <dbReference type="ARBA" id="ARBA00022989"/>
    </source>
</evidence>
<dbReference type="InterPro" id="IPR039428">
    <property type="entry name" value="NUOK/Mnh_C1-like"/>
</dbReference>
<comment type="similarity">
    <text evidence="2">Belongs to the CPA3 antiporters (TC 2.A.63) subunit C family.</text>
</comment>
<keyword evidence="3" id="KW-1003">Cell membrane</keyword>
<evidence type="ECO:0000256" key="3">
    <source>
        <dbReference type="ARBA" id="ARBA00022475"/>
    </source>
</evidence>
<dbReference type="InterPro" id="IPR050601">
    <property type="entry name" value="CPA3_antiporter_subunitC"/>
</dbReference>
<evidence type="ECO:0000256" key="7">
    <source>
        <dbReference type="SAM" id="Phobius"/>
    </source>
</evidence>
<keyword evidence="6 7" id="KW-0472">Membrane</keyword>
<organism evidence="8 9">
    <name type="scientific">Alkalispirillum mobile</name>
    <dbReference type="NCBI Taxonomy" id="85925"/>
    <lineage>
        <taxon>Bacteria</taxon>
        <taxon>Pseudomonadati</taxon>
        <taxon>Pseudomonadota</taxon>
        <taxon>Gammaproteobacteria</taxon>
        <taxon>Chromatiales</taxon>
        <taxon>Ectothiorhodospiraceae</taxon>
        <taxon>Alkalispirillum</taxon>
    </lineage>
</organism>
<evidence type="ECO:0000256" key="2">
    <source>
        <dbReference type="ARBA" id="ARBA00010388"/>
    </source>
</evidence>
<proteinExistence type="inferred from homology"/>
<dbReference type="AlphaFoldDB" id="A0A498C305"/>
<evidence type="ECO:0000313" key="9">
    <source>
        <dbReference type="Proteomes" id="UP000275461"/>
    </source>
</evidence>
<dbReference type="Proteomes" id="UP000275461">
    <property type="component" value="Unassembled WGS sequence"/>
</dbReference>
<dbReference type="GO" id="GO:0005886">
    <property type="term" value="C:plasma membrane"/>
    <property type="evidence" value="ECO:0007669"/>
    <property type="project" value="UniProtKB-SubCell"/>
</dbReference>
<keyword evidence="5 7" id="KW-1133">Transmembrane helix</keyword>
<evidence type="ECO:0000256" key="4">
    <source>
        <dbReference type="ARBA" id="ARBA00022692"/>
    </source>
</evidence>
<dbReference type="PANTHER" id="PTHR34583:SF2">
    <property type="entry name" value="ANTIPORTER SUBUNIT MNHC2-RELATED"/>
    <property type="match status" value="1"/>
</dbReference>
<dbReference type="EMBL" id="RCDA01000001">
    <property type="protein sequence ID" value="RLK50474.1"/>
    <property type="molecule type" value="Genomic_DNA"/>
</dbReference>
<dbReference type="Gene3D" id="1.10.287.3510">
    <property type="match status" value="1"/>
</dbReference>